<sequence length="59" mass="6774">MKMLSVCSYIIIAMTMLGCERSPMSQTKAEVRSIQIAGAPIYEKDYRLTARENDIREME</sequence>
<organism evidence="1 2">
    <name type="scientific">Acinetobacter silvestris</name>
    <dbReference type="NCBI Taxonomy" id="1977882"/>
    <lineage>
        <taxon>Bacteria</taxon>
        <taxon>Pseudomonadati</taxon>
        <taxon>Pseudomonadota</taxon>
        <taxon>Gammaproteobacteria</taxon>
        <taxon>Moraxellales</taxon>
        <taxon>Moraxellaceae</taxon>
        <taxon>Acinetobacter</taxon>
    </lineage>
</organism>
<reference evidence="1 2" key="1">
    <citation type="submission" date="2017-04" db="EMBL/GenBank/DDBJ databases">
        <title>High diversity of culturable Acinetobacter species in natural soil and water ecosystems.</title>
        <authorList>
            <person name="Nemec A."/>
            <person name="Radolfova-Krizova L."/>
        </authorList>
    </citation>
    <scope>NUCLEOTIDE SEQUENCE [LARGE SCALE GENOMIC DNA]</scope>
    <source>
        <strain evidence="1 2">ANC 4999</strain>
    </source>
</reference>
<evidence type="ECO:0000313" key="2">
    <source>
        <dbReference type="Proteomes" id="UP000242765"/>
    </source>
</evidence>
<gene>
    <name evidence="1" type="ORF">B9T28_09165</name>
</gene>
<protein>
    <submittedName>
        <fullName evidence="1">Uncharacterized protein</fullName>
    </submittedName>
</protein>
<evidence type="ECO:0000313" key="1">
    <source>
        <dbReference type="EMBL" id="OTG65607.1"/>
    </source>
</evidence>
<proteinExistence type="predicted"/>
<dbReference type="AlphaFoldDB" id="A0A1Y3CEU3"/>
<dbReference type="PROSITE" id="PS51257">
    <property type="entry name" value="PROKAR_LIPOPROTEIN"/>
    <property type="match status" value="1"/>
</dbReference>
<accession>A0A1Y3CEU3</accession>
<dbReference type="EMBL" id="NEGB01000004">
    <property type="protein sequence ID" value="OTG65607.1"/>
    <property type="molecule type" value="Genomic_DNA"/>
</dbReference>
<dbReference type="Proteomes" id="UP000242765">
    <property type="component" value="Unassembled WGS sequence"/>
</dbReference>
<dbReference type="NCBIfam" id="NF038215">
    <property type="entry name" value="acineto_lipo_PV"/>
    <property type="match status" value="1"/>
</dbReference>
<dbReference type="OrthoDB" id="6713426at2"/>
<name>A0A1Y3CEU3_9GAMM</name>
<keyword evidence="2" id="KW-1185">Reference proteome</keyword>
<dbReference type="RefSeq" id="WP_086203670.1">
    <property type="nucleotide sequence ID" value="NZ_NEGB01000004.1"/>
</dbReference>
<comment type="caution">
    <text evidence="1">The sequence shown here is derived from an EMBL/GenBank/DDBJ whole genome shotgun (WGS) entry which is preliminary data.</text>
</comment>